<name>A0AAN6S3M7_9PEZI</name>
<evidence type="ECO:0000313" key="2">
    <source>
        <dbReference type="Proteomes" id="UP001303473"/>
    </source>
</evidence>
<dbReference type="PANTHER" id="PTHR36847">
    <property type="entry name" value="AMIDOLIGASE ENZYME"/>
    <property type="match status" value="1"/>
</dbReference>
<evidence type="ECO:0000313" key="1">
    <source>
        <dbReference type="EMBL" id="KAK3939304.1"/>
    </source>
</evidence>
<dbReference type="Proteomes" id="UP001303473">
    <property type="component" value="Unassembled WGS sequence"/>
</dbReference>
<protein>
    <submittedName>
        <fullName evidence="1">Uncharacterized protein</fullName>
    </submittedName>
</protein>
<gene>
    <name evidence="1" type="ORF">QBC46DRAFT_409313</name>
</gene>
<accession>A0AAN6S3M7</accession>
<dbReference type="PANTHER" id="PTHR36847:SF1">
    <property type="entry name" value="AMIDOLIGASE ENZYME"/>
    <property type="match status" value="1"/>
</dbReference>
<comment type="caution">
    <text evidence="1">The sequence shown here is derived from an EMBL/GenBank/DDBJ whole genome shotgun (WGS) entry which is preliminary data.</text>
</comment>
<sequence length="370" mass="41104">MFSGFFSPVASPSSSFNSDTPPCPPLSLSVSIQFDGTAVKRAAGSEYAYLEFPFPGMLEAQLLVIAHGLQDAGCKVHVYLPPTSLCRPIFSSDHPDYSVWNVTTEVIDHNAEPDYVMVTMPGTSSAMQPRVTFRVQSPIVYTSAEDWQRELQVGIASIAQVVDWHATGSLHVHVGRGSTSNSENGGYTLDEVKKIAMFCCRFEGVIDNFHPVPRRDHGEYHCMSNRKNGLLGPIARLRQVYERIWAAENIMDVCKIVNYCPDNDVTYNGLDRARFFKVNFTSLNKHDTIEFRQHKGIDDPQEVLEWVLFVLKLVTFATEAPIHVVAARGNTFEDLVSMIGPGTPPRIAPIVIPEEPVPDDLGTIVETDVF</sequence>
<organism evidence="1 2">
    <name type="scientific">Diplogelasinospora grovesii</name>
    <dbReference type="NCBI Taxonomy" id="303347"/>
    <lineage>
        <taxon>Eukaryota</taxon>
        <taxon>Fungi</taxon>
        <taxon>Dikarya</taxon>
        <taxon>Ascomycota</taxon>
        <taxon>Pezizomycotina</taxon>
        <taxon>Sordariomycetes</taxon>
        <taxon>Sordariomycetidae</taxon>
        <taxon>Sordariales</taxon>
        <taxon>Diplogelasinosporaceae</taxon>
        <taxon>Diplogelasinospora</taxon>
    </lineage>
</organism>
<proteinExistence type="predicted"/>
<dbReference type="EMBL" id="MU853813">
    <property type="protein sequence ID" value="KAK3939304.1"/>
    <property type="molecule type" value="Genomic_DNA"/>
</dbReference>
<dbReference type="AlphaFoldDB" id="A0AAN6S3M7"/>
<reference evidence="2" key="1">
    <citation type="journal article" date="2023" name="Mol. Phylogenet. Evol.">
        <title>Genome-scale phylogeny and comparative genomics of the fungal order Sordariales.</title>
        <authorList>
            <person name="Hensen N."/>
            <person name="Bonometti L."/>
            <person name="Westerberg I."/>
            <person name="Brannstrom I.O."/>
            <person name="Guillou S."/>
            <person name="Cros-Aarteil S."/>
            <person name="Calhoun S."/>
            <person name="Haridas S."/>
            <person name="Kuo A."/>
            <person name="Mondo S."/>
            <person name="Pangilinan J."/>
            <person name="Riley R."/>
            <person name="LaButti K."/>
            <person name="Andreopoulos B."/>
            <person name="Lipzen A."/>
            <person name="Chen C."/>
            <person name="Yan M."/>
            <person name="Daum C."/>
            <person name="Ng V."/>
            <person name="Clum A."/>
            <person name="Steindorff A."/>
            <person name="Ohm R.A."/>
            <person name="Martin F."/>
            <person name="Silar P."/>
            <person name="Natvig D.O."/>
            <person name="Lalanne C."/>
            <person name="Gautier V."/>
            <person name="Ament-Velasquez S.L."/>
            <person name="Kruys A."/>
            <person name="Hutchinson M.I."/>
            <person name="Powell A.J."/>
            <person name="Barry K."/>
            <person name="Miller A.N."/>
            <person name="Grigoriev I.V."/>
            <person name="Debuchy R."/>
            <person name="Gladieux P."/>
            <person name="Hiltunen Thoren M."/>
            <person name="Johannesson H."/>
        </authorList>
    </citation>
    <scope>NUCLEOTIDE SEQUENCE [LARGE SCALE GENOMIC DNA]</scope>
    <source>
        <strain evidence="2">CBS 340.73</strain>
    </source>
</reference>
<keyword evidence="2" id="KW-1185">Reference proteome</keyword>